<protein>
    <submittedName>
        <fullName evidence="1">Uncharacterized protein</fullName>
    </submittedName>
</protein>
<dbReference type="AlphaFoldDB" id="A0A8C4N2Q4"/>
<evidence type="ECO:0000313" key="1">
    <source>
        <dbReference type="Ensembl" id="ENSEBUP00000001516.1"/>
    </source>
</evidence>
<reference evidence="1" key="1">
    <citation type="submission" date="2025-08" db="UniProtKB">
        <authorList>
            <consortium name="Ensembl"/>
        </authorList>
    </citation>
    <scope>IDENTIFICATION</scope>
</reference>
<reference evidence="1" key="2">
    <citation type="submission" date="2025-09" db="UniProtKB">
        <authorList>
            <consortium name="Ensembl"/>
        </authorList>
    </citation>
    <scope>IDENTIFICATION</scope>
</reference>
<keyword evidence="2" id="KW-1185">Reference proteome</keyword>
<proteinExistence type="predicted"/>
<dbReference type="Proteomes" id="UP000694388">
    <property type="component" value="Unplaced"/>
</dbReference>
<sequence>MPRHVLHGHRCVSCDDDCTGVLLNDLDTALGMVATVNLTGKIPAPYAFLSTTENTTHALKHHLSPQRNPNRLMDLAKDNLQNLVGELDELLNRVKFPSSSLQPHHSLLQTQCLCLHTILHPNHTIHHHHIAHHHKHKLSSFQVNYLAIIGLLVDNELFH</sequence>
<organism evidence="1 2">
    <name type="scientific">Eptatretus burgeri</name>
    <name type="common">Inshore hagfish</name>
    <dbReference type="NCBI Taxonomy" id="7764"/>
    <lineage>
        <taxon>Eukaryota</taxon>
        <taxon>Metazoa</taxon>
        <taxon>Chordata</taxon>
        <taxon>Craniata</taxon>
        <taxon>Vertebrata</taxon>
        <taxon>Cyclostomata</taxon>
        <taxon>Myxini</taxon>
        <taxon>Myxiniformes</taxon>
        <taxon>Myxinidae</taxon>
        <taxon>Eptatretinae</taxon>
        <taxon>Eptatretus</taxon>
    </lineage>
</organism>
<evidence type="ECO:0000313" key="2">
    <source>
        <dbReference type="Proteomes" id="UP000694388"/>
    </source>
</evidence>
<name>A0A8C4N2Q4_EPTBU</name>
<dbReference type="Ensembl" id="ENSEBUT00000001844.1">
    <property type="protein sequence ID" value="ENSEBUP00000001516.1"/>
    <property type="gene ID" value="ENSEBUG00000001281.1"/>
</dbReference>
<accession>A0A8C4N2Q4</accession>